<keyword evidence="3" id="KW-0808">Transferase</keyword>
<evidence type="ECO:0000256" key="4">
    <source>
        <dbReference type="ARBA" id="ARBA00022898"/>
    </source>
</evidence>
<name>A0ABS7GKB8_9BACT</name>
<evidence type="ECO:0000256" key="1">
    <source>
        <dbReference type="ARBA" id="ARBA00001933"/>
    </source>
</evidence>
<keyword evidence="7" id="KW-1185">Reference proteome</keyword>
<dbReference type="Pfam" id="PF00291">
    <property type="entry name" value="PALP"/>
    <property type="match status" value="1"/>
</dbReference>
<dbReference type="PANTHER" id="PTHR10314">
    <property type="entry name" value="CYSTATHIONINE BETA-SYNTHASE"/>
    <property type="match status" value="1"/>
</dbReference>
<feature type="domain" description="Tryptophan synthase beta chain-like PALP" evidence="5">
    <location>
        <begin position="10"/>
        <end position="281"/>
    </location>
</feature>
<dbReference type="EMBL" id="JAICCF010000004">
    <property type="protein sequence ID" value="MBW8687194.1"/>
    <property type="molecule type" value="Genomic_DNA"/>
</dbReference>
<evidence type="ECO:0000256" key="3">
    <source>
        <dbReference type="ARBA" id="ARBA00022679"/>
    </source>
</evidence>
<dbReference type="NCBIfam" id="TIGR03945">
    <property type="entry name" value="PLP_SbnA_fam"/>
    <property type="match status" value="1"/>
</dbReference>
<dbReference type="Gene3D" id="3.40.50.1100">
    <property type="match status" value="2"/>
</dbReference>
<comment type="cofactor">
    <cofactor evidence="1">
        <name>pyridoxal 5'-phosphate</name>
        <dbReference type="ChEBI" id="CHEBI:597326"/>
    </cofactor>
</comment>
<dbReference type="InterPro" id="IPR001926">
    <property type="entry name" value="TrpB-like_PALP"/>
</dbReference>
<evidence type="ECO:0000313" key="7">
    <source>
        <dbReference type="Proteomes" id="UP000812961"/>
    </source>
</evidence>
<dbReference type="Proteomes" id="UP000812961">
    <property type="component" value="Unassembled WGS sequence"/>
</dbReference>
<dbReference type="CDD" id="cd01561">
    <property type="entry name" value="CBS_like"/>
    <property type="match status" value="1"/>
</dbReference>
<sequence>MTLLSAIEKIEQRIGNTPCIQLENSGCNLFAKLEFENFMGSVKDRSACYILKSAIKKNLIRPETVVIESSSGNFGIALAAICRKLNLRFIPIIDANTADEKEKLMRLLSYNVIKVTHRDSSGGFLLNRLAILKELLAAYPGSYHPNQYENEDNFLSYYHSLGKEICDRFTELDYAFISVSTGGTITGVSRRLKEKFPNIRIIGVDVEGSMVFQNKPCVRHLSGIGSSQHSTMIRSAEIDDYMILPEEEIIEGCQQLLQQEMIFGGASTGAVYAAARKYLHEHGHECKPALIICPDKGNAYLDTVYNTSWVEKTIHSSNKLIHEIS</sequence>
<dbReference type="InterPro" id="IPR050214">
    <property type="entry name" value="Cys_Synth/Cystath_Beta-Synth"/>
</dbReference>
<dbReference type="InterPro" id="IPR036052">
    <property type="entry name" value="TrpB-like_PALP_sf"/>
</dbReference>
<reference evidence="6 7" key="1">
    <citation type="submission" date="2021-08" db="EMBL/GenBank/DDBJ databases">
        <title>The genome sequence of Chitinophaga sp. B61.</title>
        <authorList>
            <person name="Zhang X."/>
        </authorList>
    </citation>
    <scope>NUCLEOTIDE SEQUENCE [LARGE SCALE GENOMIC DNA]</scope>
    <source>
        <strain evidence="6 7">B61</strain>
    </source>
</reference>
<protein>
    <submittedName>
        <fullName evidence="6">2,3-diaminopropionate biosynthesis protein SbnA</fullName>
    </submittedName>
</protein>
<gene>
    <name evidence="6" type="primary">sbnA</name>
    <name evidence="6" type="ORF">K1Y79_22845</name>
</gene>
<dbReference type="InterPro" id="IPR023927">
    <property type="entry name" value="SbnA"/>
</dbReference>
<evidence type="ECO:0000313" key="6">
    <source>
        <dbReference type="EMBL" id="MBW8687194.1"/>
    </source>
</evidence>
<proteinExistence type="predicted"/>
<comment type="subunit">
    <text evidence="2">Homodimer.</text>
</comment>
<dbReference type="SUPFAM" id="SSF53686">
    <property type="entry name" value="Tryptophan synthase beta subunit-like PLP-dependent enzymes"/>
    <property type="match status" value="1"/>
</dbReference>
<accession>A0ABS7GKB8</accession>
<dbReference type="RefSeq" id="WP_220252516.1">
    <property type="nucleotide sequence ID" value="NZ_JAICCF010000004.1"/>
</dbReference>
<keyword evidence="4" id="KW-0663">Pyridoxal phosphate</keyword>
<organism evidence="6 7">
    <name type="scientific">Chitinophaga rhizophila</name>
    <dbReference type="NCBI Taxonomy" id="2866212"/>
    <lineage>
        <taxon>Bacteria</taxon>
        <taxon>Pseudomonadati</taxon>
        <taxon>Bacteroidota</taxon>
        <taxon>Chitinophagia</taxon>
        <taxon>Chitinophagales</taxon>
        <taxon>Chitinophagaceae</taxon>
        <taxon>Chitinophaga</taxon>
    </lineage>
</organism>
<evidence type="ECO:0000259" key="5">
    <source>
        <dbReference type="Pfam" id="PF00291"/>
    </source>
</evidence>
<comment type="caution">
    <text evidence="6">The sequence shown here is derived from an EMBL/GenBank/DDBJ whole genome shotgun (WGS) entry which is preliminary data.</text>
</comment>
<evidence type="ECO:0000256" key="2">
    <source>
        <dbReference type="ARBA" id="ARBA00011738"/>
    </source>
</evidence>